<name>A0A1I1D4K4_BREAD</name>
<dbReference type="STRING" id="34097.SAMN02745150_00134"/>
<organism evidence="1 2">
    <name type="scientific">Brevinema andersonii</name>
    <dbReference type="NCBI Taxonomy" id="34097"/>
    <lineage>
        <taxon>Bacteria</taxon>
        <taxon>Pseudomonadati</taxon>
        <taxon>Spirochaetota</taxon>
        <taxon>Spirochaetia</taxon>
        <taxon>Brevinematales</taxon>
        <taxon>Brevinemataceae</taxon>
        <taxon>Brevinema</taxon>
    </lineage>
</organism>
<gene>
    <name evidence="1" type="ORF">SAMN02745150_00134</name>
</gene>
<evidence type="ECO:0000313" key="1">
    <source>
        <dbReference type="EMBL" id="SFB68018.1"/>
    </source>
</evidence>
<sequence>MSKNKIIFFFLLFFPGFGFANPEIAPYVLDGELALFVPVLKTGSGDLLQLIKKFTGAEYEKSISLLRARLRDRLGVSILNPHGAASIGIDENGAVAYVHLAPKKGYMIFTIKNKNLLTSYLDRLPVPMPYRIEGNFIIFSASPEILEFYRFKGLQNTSEFKQIAKALSFRWDQNFVWMTANYLNERKSSLKLHPFPEGDRIGGIFSINYDDITLDLYTVYKDPQVQSALRKSMVPYKTQRINFLDYEDGTAALIGQTYLDTSAFIDAIGAIDKADELGVKNLLNKFEQAGINLKDGFFRYMGGRNSYIVRAFDIQTKNIDVTLISPVVSQDKVEQFFVNTVNLAHKNGKKIKGKSLFTRNFYGWDTGDFVVWFGLAEGHAIITTSEDSLNKLVHNIYENRKGFLSQVPPAFQRISKTIYGGRFYINAAQVLQTVRSPFFPLPYDFMVALESIEWYFYLEEVDAKIGRHDSISINFFKK</sequence>
<proteinExistence type="predicted"/>
<reference evidence="2" key="1">
    <citation type="submission" date="2016-10" db="EMBL/GenBank/DDBJ databases">
        <authorList>
            <person name="Varghese N."/>
            <person name="Submissions S."/>
        </authorList>
    </citation>
    <scope>NUCLEOTIDE SEQUENCE [LARGE SCALE GENOMIC DNA]</scope>
    <source>
        <strain evidence="2">ATCC 43811</strain>
    </source>
</reference>
<accession>A0A1I1D4K4</accession>
<dbReference type="Proteomes" id="UP000240042">
    <property type="component" value="Unassembled WGS sequence"/>
</dbReference>
<dbReference type="AlphaFoldDB" id="A0A1I1D4K4"/>
<keyword evidence="2" id="KW-1185">Reference proteome</keyword>
<evidence type="ECO:0000313" key="2">
    <source>
        <dbReference type="Proteomes" id="UP000240042"/>
    </source>
</evidence>
<protein>
    <submittedName>
        <fullName evidence="1">Uncharacterized protein</fullName>
    </submittedName>
</protein>
<dbReference type="EMBL" id="FOKY01000001">
    <property type="protein sequence ID" value="SFB68018.1"/>
    <property type="molecule type" value="Genomic_DNA"/>
</dbReference>